<accession>A0ABT3X5S4</accession>
<organism evidence="1 2">
    <name type="scientific">Tumebacillus lacus</name>
    <dbReference type="NCBI Taxonomy" id="2995335"/>
    <lineage>
        <taxon>Bacteria</taxon>
        <taxon>Bacillati</taxon>
        <taxon>Bacillota</taxon>
        <taxon>Bacilli</taxon>
        <taxon>Bacillales</taxon>
        <taxon>Alicyclobacillaceae</taxon>
        <taxon>Tumebacillus</taxon>
    </lineage>
</organism>
<proteinExistence type="predicted"/>
<dbReference type="Proteomes" id="UP001208017">
    <property type="component" value="Unassembled WGS sequence"/>
</dbReference>
<comment type="caution">
    <text evidence="1">The sequence shown here is derived from an EMBL/GenBank/DDBJ whole genome shotgun (WGS) entry which is preliminary data.</text>
</comment>
<name>A0ABT3X5S4_9BACL</name>
<dbReference type="EMBL" id="JAPMLT010000017">
    <property type="protein sequence ID" value="MCX7572252.1"/>
    <property type="molecule type" value="Genomic_DNA"/>
</dbReference>
<reference evidence="1 2" key="1">
    <citation type="submission" date="2022-11" db="EMBL/GenBank/DDBJ databases">
        <title>Study of microbial diversity in lake waters.</title>
        <authorList>
            <person name="Zhang J."/>
        </authorList>
    </citation>
    <scope>NUCLEOTIDE SEQUENCE [LARGE SCALE GENOMIC DNA]</scope>
    <source>
        <strain evidence="1 2">DT12</strain>
    </source>
</reference>
<evidence type="ECO:0000313" key="2">
    <source>
        <dbReference type="Proteomes" id="UP001208017"/>
    </source>
</evidence>
<gene>
    <name evidence="1" type="ORF">OS242_20290</name>
</gene>
<keyword evidence="2" id="KW-1185">Reference proteome</keyword>
<evidence type="ECO:0000313" key="1">
    <source>
        <dbReference type="EMBL" id="MCX7572252.1"/>
    </source>
</evidence>
<protein>
    <submittedName>
        <fullName evidence="1">Uncharacterized protein</fullName>
    </submittedName>
</protein>
<dbReference type="RefSeq" id="WP_267153502.1">
    <property type="nucleotide sequence ID" value="NZ_JAPMLT010000017.1"/>
</dbReference>
<sequence length="91" mass="10307">MPIRIVHEFLQETEDGYLLTLYLSRGSQVEFADEPGGIGVLPAPTDDHEIVAYVRRRHPKRPISKLRLVTGDAKILILPYMTVLAEAHSRK</sequence>